<dbReference type="AlphaFoldDB" id="A0AAE1UFT3"/>
<dbReference type="EMBL" id="JAWZYT010000485">
    <property type="protein sequence ID" value="KAK4322938.1"/>
    <property type="molecule type" value="Genomic_DNA"/>
</dbReference>
<dbReference type="Proteomes" id="UP001292094">
    <property type="component" value="Unassembled WGS sequence"/>
</dbReference>
<protein>
    <submittedName>
        <fullName evidence="2">Uncharacterized protein</fullName>
    </submittedName>
</protein>
<organism evidence="2 3">
    <name type="scientific">Petrolisthes manimaculis</name>
    <dbReference type="NCBI Taxonomy" id="1843537"/>
    <lineage>
        <taxon>Eukaryota</taxon>
        <taxon>Metazoa</taxon>
        <taxon>Ecdysozoa</taxon>
        <taxon>Arthropoda</taxon>
        <taxon>Crustacea</taxon>
        <taxon>Multicrustacea</taxon>
        <taxon>Malacostraca</taxon>
        <taxon>Eumalacostraca</taxon>
        <taxon>Eucarida</taxon>
        <taxon>Decapoda</taxon>
        <taxon>Pleocyemata</taxon>
        <taxon>Anomura</taxon>
        <taxon>Galatheoidea</taxon>
        <taxon>Porcellanidae</taxon>
        <taxon>Petrolisthes</taxon>
    </lineage>
</organism>
<evidence type="ECO:0000313" key="3">
    <source>
        <dbReference type="Proteomes" id="UP001292094"/>
    </source>
</evidence>
<evidence type="ECO:0000256" key="1">
    <source>
        <dbReference type="SAM" id="MobiDB-lite"/>
    </source>
</evidence>
<comment type="caution">
    <text evidence="2">The sequence shown here is derived from an EMBL/GenBank/DDBJ whole genome shotgun (WGS) entry which is preliminary data.</text>
</comment>
<feature type="compositionally biased region" description="Basic and acidic residues" evidence="1">
    <location>
        <begin position="16"/>
        <end position="33"/>
    </location>
</feature>
<proteinExistence type="predicted"/>
<feature type="compositionally biased region" description="Basic and acidic residues" evidence="1">
    <location>
        <begin position="42"/>
        <end position="73"/>
    </location>
</feature>
<feature type="region of interest" description="Disordered" evidence="1">
    <location>
        <begin position="1"/>
        <end position="117"/>
    </location>
</feature>
<evidence type="ECO:0000313" key="2">
    <source>
        <dbReference type="EMBL" id="KAK4322938.1"/>
    </source>
</evidence>
<gene>
    <name evidence="2" type="ORF">Pmani_006336</name>
</gene>
<keyword evidence="3" id="KW-1185">Reference proteome</keyword>
<feature type="compositionally biased region" description="Basic and acidic residues" evidence="1">
    <location>
        <begin position="96"/>
        <end position="105"/>
    </location>
</feature>
<name>A0AAE1UFT3_9EUCA</name>
<sequence length="117" mass="13304">MAGKERHAVRRTGKKMNKEDTVQGRDTEKEETGRQTVRKRGNIRDRGREKTGWEEKGKVVGRERQGSGKRDWVGNENKTAAGRGRWDRVGSWGDSGDDRQRERGWEPAGVRGGNRVS</sequence>
<accession>A0AAE1UFT3</accession>
<reference evidence="2" key="1">
    <citation type="submission" date="2023-11" db="EMBL/GenBank/DDBJ databases">
        <title>Genome assemblies of two species of porcelain crab, Petrolisthes cinctipes and Petrolisthes manimaculis (Anomura: Porcellanidae).</title>
        <authorList>
            <person name="Angst P."/>
        </authorList>
    </citation>
    <scope>NUCLEOTIDE SEQUENCE</scope>
    <source>
        <strain evidence="2">PB745_02</strain>
        <tissue evidence="2">Gill</tissue>
    </source>
</reference>